<gene>
    <name evidence="3" type="ORF">H0264_17125</name>
</gene>
<feature type="transmembrane region" description="Helical" evidence="2">
    <location>
        <begin position="139"/>
        <end position="160"/>
    </location>
</feature>
<evidence type="ECO:0000313" key="3">
    <source>
        <dbReference type="EMBL" id="QLY33724.1"/>
    </source>
</evidence>
<organism evidence="3 4">
    <name type="scientific">Nocardia huaxiensis</name>
    <dbReference type="NCBI Taxonomy" id="2755382"/>
    <lineage>
        <taxon>Bacteria</taxon>
        <taxon>Bacillati</taxon>
        <taxon>Actinomycetota</taxon>
        <taxon>Actinomycetes</taxon>
        <taxon>Mycobacteriales</taxon>
        <taxon>Nocardiaceae</taxon>
        <taxon>Nocardia</taxon>
    </lineage>
</organism>
<feature type="region of interest" description="Disordered" evidence="1">
    <location>
        <begin position="44"/>
        <end position="86"/>
    </location>
</feature>
<sequence length="245" mass="26296">MNPCPRCGLLDQARTIRAILQNDVRYSSSVSELHLGGTTSFDLKGKSSGSVRSSGSLLPGAFTSGTSTMRGSSSTHMSGSMSQQGVESTGLAETLGDVEFLDRRYAYLTRHPLSTPLTVGTWALTALCLLLGLLVADGFFGFVLGALCFPAVVGGIGVPLSRRIADHLDEEATASDQSKIEARGRAGLRVQVWETLVYCGRDHAVYNPRSGDWFAPEHTTDYLFRIIPEPSLSPIQPGGYPPSHY</sequence>
<dbReference type="AlphaFoldDB" id="A0A7D6Z7L2"/>
<keyword evidence="2" id="KW-0472">Membrane</keyword>
<dbReference type="KEGG" id="nhu:H0264_17125"/>
<keyword evidence="2" id="KW-1133">Transmembrane helix</keyword>
<proteinExistence type="predicted"/>
<dbReference type="Proteomes" id="UP000515512">
    <property type="component" value="Chromosome"/>
</dbReference>
<keyword evidence="2" id="KW-0812">Transmembrane</keyword>
<evidence type="ECO:0000313" key="4">
    <source>
        <dbReference type="Proteomes" id="UP000515512"/>
    </source>
</evidence>
<feature type="transmembrane region" description="Helical" evidence="2">
    <location>
        <begin position="113"/>
        <end position="133"/>
    </location>
</feature>
<protein>
    <submittedName>
        <fullName evidence="3">Uncharacterized protein</fullName>
    </submittedName>
</protein>
<name>A0A7D6Z7L2_9NOCA</name>
<evidence type="ECO:0000256" key="2">
    <source>
        <dbReference type="SAM" id="Phobius"/>
    </source>
</evidence>
<evidence type="ECO:0000256" key="1">
    <source>
        <dbReference type="SAM" id="MobiDB-lite"/>
    </source>
</evidence>
<dbReference type="EMBL" id="CP059399">
    <property type="protein sequence ID" value="QLY33724.1"/>
    <property type="molecule type" value="Genomic_DNA"/>
</dbReference>
<keyword evidence="4" id="KW-1185">Reference proteome</keyword>
<accession>A0A7D6Z7L2</accession>
<dbReference type="RefSeq" id="WP_181584888.1">
    <property type="nucleotide sequence ID" value="NZ_CP059399.1"/>
</dbReference>
<feature type="compositionally biased region" description="Low complexity" evidence="1">
    <location>
        <begin position="46"/>
        <end position="82"/>
    </location>
</feature>
<reference evidence="3 4" key="1">
    <citation type="submission" date="2020-07" db="EMBL/GenBank/DDBJ databases">
        <authorList>
            <person name="Zhuang K."/>
            <person name="Ran Y."/>
        </authorList>
    </citation>
    <scope>NUCLEOTIDE SEQUENCE [LARGE SCALE GENOMIC DNA]</scope>
    <source>
        <strain evidence="3 4">WCH-YHL-001</strain>
    </source>
</reference>